<organism evidence="2 3">
    <name type="scientific">Bordetella hinzii OH87 BAL007II</name>
    <dbReference type="NCBI Taxonomy" id="1331262"/>
    <lineage>
        <taxon>Bacteria</taxon>
        <taxon>Pseudomonadati</taxon>
        <taxon>Pseudomonadota</taxon>
        <taxon>Betaproteobacteria</taxon>
        <taxon>Burkholderiales</taxon>
        <taxon>Alcaligenaceae</taxon>
        <taxon>Bordetella</taxon>
    </lineage>
</organism>
<sequence length="51" mass="5461">MGETDKIVTHWPDGTPRDSRDIESDPQGLLIVQPGEPLRAAAATASNTEES</sequence>
<accession>A0ABR4R6Q9</accession>
<dbReference type="Proteomes" id="UP000025748">
    <property type="component" value="Unassembled WGS sequence"/>
</dbReference>
<dbReference type="EMBL" id="JHEM01000002">
    <property type="protein sequence ID" value="KCB26131.1"/>
    <property type="molecule type" value="Genomic_DNA"/>
</dbReference>
<gene>
    <name evidence="2" type="ORF">L544_3261</name>
</gene>
<comment type="caution">
    <text evidence="2">The sequence shown here is derived from an EMBL/GenBank/DDBJ whole genome shotgun (WGS) entry which is preliminary data.</text>
</comment>
<name>A0ABR4R6Q9_9BORD</name>
<evidence type="ECO:0008006" key="4">
    <source>
        <dbReference type="Google" id="ProtNLM"/>
    </source>
</evidence>
<evidence type="ECO:0000313" key="2">
    <source>
        <dbReference type="EMBL" id="KCB26131.1"/>
    </source>
</evidence>
<feature type="region of interest" description="Disordered" evidence="1">
    <location>
        <begin position="1"/>
        <end position="51"/>
    </location>
</feature>
<evidence type="ECO:0000313" key="3">
    <source>
        <dbReference type="Proteomes" id="UP000025748"/>
    </source>
</evidence>
<keyword evidence="3" id="KW-1185">Reference proteome</keyword>
<evidence type="ECO:0000256" key="1">
    <source>
        <dbReference type="SAM" id="MobiDB-lite"/>
    </source>
</evidence>
<dbReference type="RefSeq" id="WP_155272611.1">
    <property type="nucleotide sequence ID" value="NZ_JHEM01000002.1"/>
</dbReference>
<proteinExistence type="predicted"/>
<protein>
    <recommendedName>
        <fullName evidence="4">ASPIC/UnbV domain-containing protein</fullName>
    </recommendedName>
</protein>
<reference evidence="2 3" key="1">
    <citation type="submission" date="2014-03" db="EMBL/GenBank/DDBJ databases">
        <title>Genome sequence of Bordetella hinzii.</title>
        <authorList>
            <person name="Register K."/>
            <person name="Harvill E."/>
            <person name="Goodfield L.L."/>
            <person name="Ivanov Y.V."/>
            <person name="Meyer J.A."/>
            <person name="Muse S.J."/>
            <person name="Jacobs N."/>
            <person name="Bendor L."/>
            <person name="Smallridge W.E."/>
            <person name="Brinkac L.M."/>
            <person name="Sanka R."/>
            <person name="Kim M."/>
            <person name="Losada L."/>
        </authorList>
    </citation>
    <scope>NUCLEOTIDE SEQUENCE [LARGE SCALE GENOMIC DNA]</scope>
    <source>
        <strain evidence="2 3">OH87 BAL007II</strain>
    </source>
</reference>